<dbReference type="InterPro" id="IPR021109">
    <property type="entry name" value="Peptidase_aspartic_dom_sf"/>
</dbReference>
<gene>
    <name evidence="2" type="ORF">TCE0_060f18606</name>
</gene>
<dbReference type="Pfam" id="PF13650">
    <property type="entry name" value="Asp_protease_2"/>
    <property type="match status" value="1"/>
</dbReference>
<keyword evidence="1" id="KW-0732">Signal</keyword>
<evidence type="ECO:0000256" key="1">
    <source>
        <dbReference type="SAM" id="SignalP"/>
    </source>
</evidence>
<reference evidence="3" key="1">
    <citation type="journal article" date="2015" name="Genome Announc.">
        <title>Draft genome sequence of Talaromyces cellulolyticus strain Y-94, a source of lignocellulosic biomass-degrading enzymes.</title>
        <authorList>
            <person name="Fujii T."/>
            <person name="Koike H."/>
            <person name="Sawayama S."/>
            <person name="Yano S."/>
            <person name="Inoue H."/>
        </authorList>
    </citation>
    <scope>NUCLEOTIDE SEQUENCE [LARGE SCALE GENOMIC DNA]</scope>
    <source>
        <strain evidence="3">Y-94</strain>
    </source>
</reference>
<evidence type="ECO:0008006" key="4">
    <source>
        <dbReference type="Google" id="ProtNLM"/>
    </source>
</evidence>
<dbReference type="SUPFAM" id="SSF50630">
    <property type="entry name" value="Acid proteases"/>
    <property type="match status" value="2"/>
</dbReference>
<accession>A0A6V8HNV0</accession>
<feature type="signal peptide" evidence="1">
    <location>
        <begin position="1"/>
        <end position="24"/>
    </location>
</feature>
<dbReference type="Proteomes" id="UP000053095">
    <property type="component" value="Unassembled WGS sequence"/>
</dbReference>
<evidence type="ECO:0000313" key="2">
    <source>
        <dbReference type="EMBL" id="GAM43638.1"/>
    </source>
</evidence>
<sequence>MAEAISLATGMIPLLFFSFEAASALHATFENLRHTKEELAKSKFLMAPANLRHKLAKYSDADNVRKDFSSGSRQYFVDGYLNGVPVEALPDTGADMCFISKPFASSFGLTPVTGTQKRIFLANKKSVLSPGMVEMPWKFMGERKTHTLNCWILPGCIYDLVLGSDFLRATKTLTKYARRIKSKLVSLPKRLQLHLLGKESHRLMGYLDGYLTAAFPDTGSDVMLISKDYVKRLGLAIDRDFENWLEIELGDGTTAWTEGIVRNVSWNVGGNSIFCDFHVLDDLCVDVVLSNNYLFELNVFSECSKHFFTNLEEDVSHLCNIRLIGRYADSLNLLEEEYLADICSPDAFGAEKLYQMISVKQLIYVRLKGNVDGKP</sequence>
<organism evidence="2 3">
    <name type="scientific">Talaromyces pinophilus</name>
    <name type="common">Penicillium pinophilum</name>
    <dbReference type="NCBI Taxonomy" id="128442"/>
    <lineage>
        <taxon>Eukaryota</taxon>
        <taxon>Fungi</taxon>
        <taxon>Dikarya</taxon>
        <taxon>Ascomycota</taxon>
        <taxon>Pezizomycotina</taxon>
        <taxon>Eurotiomycetes</taxon>
        <taxon>Eurotiomycetidae</taxon>
        <taxon>Eurotiales</taxon>
        <taxon>Trichocomaceae</taxon>
        <taxon>Talaromyces</taxon>
        <taxon>Talaromyces sect. Talaromyces</taxon>
    </lineage>
</organism>
<feature type="chain" id="PRO_5028078831" description="Peptidase A2 domain-containing protein" evidence="1">
    <location>
        <begin position="25"/>
        <end position="375"/>
    </location>
</feature>
<comment type="caution">
    <text evidence="2">The sequence shown here is derived from an EMBL/GenBank/DDBJ whole genome shotgun (WGS) entry which is preliminary data.</text>
</comment>
<dbReference type="AlphaFoldDB" id="A0A6V8HNV0"/>
<evidence type="ECO:0000313" key="3">
    <source>
        <dbReference type="Proteomes" id="UP000053095"/>
    </source>
</evidence>
<dbReference type="CDD" id="cd00303">
    <property type="entry name" value="retropepsin_like"/>
    <property type="match status" value="2"/>
</dbReference>
<dbReference type="Gene3D" id="2.40.70.10">
    <property type="entry name" value="Acid Proteases"/>
    <property type="match status" value="2"/>
</dbReference>
<dbReference type="EMBL" id="DF933856">
    <property type="protein sequence ID" value="GAM43638.1"/>
    <property type="molecule type" value="Genomic_DNA"/>
</dbReference>
<name>A0A6V8HNV0_TALPI</name>
<protein>
    <recommendedName>
        <fullName evidence="4">Peptidase A2 domain-containing protein</fullName>
    </recommendedName>
</protein>
<keyword evidence="3" id="KW-1185">Reference proteome</keyword>
<proteinExistence type="predicted"/>